<feature type="transmembrane region" description="Helical" evidence="1">
    <location>
        <begin position="20"/>
        <end position="42"/>
    </location>
</feature>
<dbReference type="KEGG" id="pmq:PM3016_2649"/>
<dbReference type="AlphaFoldDB" id="H6NFC0"/>
<evidence type="ECO:0000313" key="2">
    <source>
        <dbReference type="EMBL" id="AFC29529.1"/>
    </source>
</evidence>
<keyword evidence="1" id="KW-0472">Membrane</keyword>
<organism evidence="2 3">
    <name type="scientific">Paenibacillus mucilaginosus 3016</name>
    <dbReference type="NCBI Taxonomy" id="1116391"/>
    <lineage>
        <taxon>Bacteria</taxon>
        <taxon>Bacillati</taxon>
        <taxon>Bacillota</taxon>
        <taxon>Bacilli</taxon>
        <taxon>Bacillales</taxon>
        <taxon>Paenibacillaceae</taxon>
        <taxon>Paenibacillus</taxon>
    </lineage>
</organism>
<evidence type="ECO:0000313" key="3">
    <source>
        <dbReference type="Proteomes" id="UP000007523"/>
    </source>
</evidence>
<keyword evidence="1" id="KW-1133">Transmembrane helix</keyword>
<dbReference type="HOGENOM" id="CLU_2918309_0_0_9"/>
<gene>
    <name evidence="2" type="ORF">PM3016_2649</name>
</gene>
<sequence>MIESFGFLGVCFIKKNSPRIPHLTGNAGCFVYPAAVIVMYFIRTQRGRCYPPPPYSSADYC</sequence>
<proteinExistence type="predicted"/>
<dbReference type="Proteomes" id="UP000007523">
    <property type="component" value="Chromosome"/>
</dbReference>
<accession>H6NFC0</accession>
<protein>
    <submittedName>
        <fullName evidence="2">Uncharacterized protein</fullName>
    </submittedName>
</protein>
<evidence type="ECO:0000256" key="1">
    <source>
        <dbReference type="SAM" id="Phobius"/>
    </source>
</evidence>
<dbReference type="EMBL" id="CP003235">
    <property type="protein sequence ID" value="AFC29529.1"/>
    <property type="molecule type" value="Genomic_DNA"/>
</dbReference>
<name>H6NFC0_9BACL</name>
<keyword evidence="3" id="KW-1185">Reference proteome</keyword>
<keyword evidence="1" id="KW-0812">Transmembrane</keyword>
<reference evidence="2 3" key="1">
    <citation type="journal article" date="2012" name="J. Bacteriol.">
        <title>Complete Genome Sequence of Paenibacillus mucilaginosus 3016, a Bacterium Functional as Microbial Fertilizer.</title>
        <authorList>
            <person name="Ma M."/>
            <person name="Wang Z."/>
            <person name="Li L."/>
            <person name="Jiang X."/>
            <person name="Guan D."/>
            <person name="Cao F."/>
            <person name="Chen H."/>
            <person name="Wang X."/>
            <person name="Shen D."/>
            <person name="Du B."/>
            <person name="Li J."/>
        </authorList>
    </citation>
    <scope>NUCLEOTIDE SEQUENCE [LARGE SCALE GENOMIC DNA]</scope>
    <source>
        <strain evidence="2 3">3016</strain>
    </source>
</reference>